<feature type="region of interest" description="Disordered" evidence="1">
    <location>
        <begin position="690"/>
        <end position="709"/>
    </location>
</feature>
<comment type="caution">
    <text evidence="2">The sequence shown here is derived from an EMBL/GenBank/DDBJ whole genome shotgun (WGS) entry which is preliminary data.</text>
</comment>
<proteinExistence type="predicted"/>
<evidence type="ECO:0000313" key="2">
    <source>
        <dbReference type="EMBL" id="KAK7198111.1"/>
    </source>
</evidence>
<dbReference type="SUPFAM" id="SSF48371">
    <property type="entry name" value="ARM repeat"/>
    <property type="match status" value="1"/>
</dbReference>
<feature type="compositionally biased region" description="Low complexity" evidence="1">
    <location>
        <begin position="144"/>
        <end position="163"/>
    </location>
</feature>
<reference evidence="2 3" key="1">
    <citation type="journal article" date="2021" name="MBio">
        <title>A New Model Trypanosomatid, Novymonas esmeraldas: Genomic Perception of Its 'Candidatus Pandoraea novymonadis' Endosymbiont.</title>
        <authorList>
            <person name="Zakharova A."/>
            <person name="Saura A."/>
            <person name="Butenko A."/>
            <person name="Podesvova L."/>
            <person name="Warmusova S."/>
            <person name="Kostygov A.Y."/>
            <person name="Nenarokova A."/>
            <person name="Lukes J."/>
            <person name="Opperdoes F.R."/>
            <person name="Yurchenko V."/>
        </authorList>
    </citation>
    <scope>NUCLEOTIDE SEQUENCE [LARGE SCALE GENOMIC DNA]</scope>
    <source>
        <strain evidence="2 3">E262AT.01</strain>
    </source>
</reference>
<organism evidence="2 3">
    <name type="scientific">Novymonas esmeraldas</name>
    <dbReference type="NCBI Taxonomy" id="1808958"/>
    <lineage>
        <taxon>Eukaryota</taxon>
        <taxon>Discoba</taxon>
        <taxon>Euglenozoa</taxon>
        <taxon>Kinetoplastea</taxon>
        <taxon>Metakinetoplastina</taxon>
        <taxon>Trypanosomatida</taxon>
        <taxon>Trypanosomatidae</taxon>
        <taxon>Novymonas</taxon>
    </lineage>
</organism>
<evidence type="ECO:0000313" key="3">
    <source>
        <dbReference type="Proteomes" id="UP001430356"/>
    </source>
</evidence>
<gene>
    <name evidence="2" type="ORF">NESM_000767500</name>
</gene>
<dbReference type="Proteomes" id="UP001430356">
    <property type="component" value="Unassembled WGS sequence"/>
</dbReference>
<dbReference type="EMBL" id="JAECZO010000132">
    <property type="protein sequence ID" value="KAK7198111.1"/>
    <property type="molecule type" value="Genomic_DNA"/>
</dbReference>
<feature type="region of interest" description="Disordered" evidence="1">
    <location>
        <begin position="17"/>
        <end position="36"/>
    </location>
</feature>
<feature type="region of interest" description="Disordered" evidence="1">
    <location>
        <begin position="884"/>
        <end position="906"/>
    </location>
</feature>
<name>A0AAW0EX57_9TRYP</name>
<accession>A0AAW0EX57</accession>
<dbReference type="InterPro" id="IPR016024">
    <property type="entry name" value="ARM-type_fold"/>
</dbReference>
<evidence type="ECO:0000256" key="1">
    <source>
        <dbReference type="SAM" id="MobiDB-lite"/>
    </source>
</evidence>
<dbReference type="AlphaFoldDB" id="A0AAW0EX57"/>
<feature type="compositionally biased region" description="Low complexity" evidence="1">
    <location>
        <begin position="17"/>
        <end position="30"/>
    </location>
</feature>
<sequence>MHAAAVLPRHQDAAAGAFPSSAATPMPSSARGLTAAGHPSPVSMVAVVQEQWLHLCDYFQRVQCANTHDERATLVRELGSVEQALSVVLDALLTDRQSLVSRHPALHGHGSIFGGSSFRFEAVPASHSLTEQRHQHRRPPVPPARASVAEAGARGTATATRAASPPVSLTSSARVLDGLDGSGVSLPPCYRFLFTDALSVAPTPPPPPPPLPAAEKEALPSACDGATTATATADDEQPPIGNMFLLTLCQYAKQDEPPGVRAVILGFLARLLQEADLPTDRAAYPAGDSAMSLLQLNPSMLIVPLLDMVRKVSKALDPANAAAVRATSAAAATAAASPALRWVTSDPHSGTFLQDAGRTQFVIFLSTLAEKMERVPALANFFVVEEGSQERNLFVLLDALLLYLTHDCSTPEWSHRRDTCRFALSAVVSLAKCPDPWIQDLVGKEERVVSRTLGGARTTLLTLCKIPDNDDGATQLLYLRDVLRFWATLMAMAPSVAAALRLQSLIEREFVHQSLLPLLQSSDSHVYAAACVVVANVLGDLQGSAPLLTGCFAKALLSTTIRKASGRIVPGKEFYEVVVQDPVSASAAARSGGRAWTRGQQEEKAAASLHEHAMTSFFAYYILPHLSSNPCLSEEDKESCAVLGFATTRWSATKATLLLVQTLAEHVPHVFLREVFLMDVTSLADVQRKQAASPPGAVADGRKSAESWGNTGSPPLLSIHDCFLSDLHAAAAASSKIGLQPDRVGEAVLSRLLRVESNMPVATLQAQQRLMSAMAVSGTAAPAEDVRRSRTPPAAAPTSTATANFWFHAGVQLSPLVTALCGMVHHLDSTPYTVSSLVADLIVSLAVMPDMRVLYTLLDPQRGPLVTALCGLRDLLRHHLNSKVTETSPIKKGKNSSSNSGGGAGSGAAPAARPLAVSIPFLYDMLLRHWDLLVDDDDAEGGKAPATPDRVSRDAEVSAESLRDAIEANGNVLHACLYSEYLHAYLDAAIGYTALSQNLMYLKVPG</sequence>
<feature type="region of interest" description="Disordered" evidence="1">
    <location>
        <begin position="129"/>
        <end position="165"/>
    </location>
</feature>
<protein>
    <submittedName>
        <fullName evidence="2">Retinoic acid induced 16-like protein</fullName>
    </submittedName>
</protein>
<keyword evidence="3" id="KW-1185">Reference proteome</keyword>